<feature type="region of interest" description="Disordered" evidence="6">
    <location>
        <begin position="16"/>
        <end position="39"/>
    </location>
</feature>
<evidence type="ECO:0000256" key="6">
    <source>
        <dbReference type="SAM" id="MobiDB-lite"/>
    </source>
</evidence>
<dbReference type="RefSeq" id="XP_013379404.1">
    <property type="nucleotide sequence ID" value="XM_013523950.1"/>
</dbReference>
<dbReference type="Gene3D" id="1.10.8.10">
    <property type="entry name" value="DNA helicase RuvA subunit, C-terminal domain"/>
    <property type="match status" value="1"/>
</dbReference>
<name>A0A1S3H2N6_LINAN</name>
<evidence type="ECO:0000256" key="1">
    <source>
        <dbReference type="ARBA" id="ARBA00022676"/>
    </source>
</evidence>
<dbReference type="CDD" id="cd14291">
    <property type="entry name" value="UBA1_NUB1_like"/>
    <property type="match status" value="1"/>
</dbReference>
<keyword evidence="1" id="KW-0328">Glycosyltransferase</keyword>
<accession>A0A1S3H2N6</accession>
<dbReference type="Gene3D" id="3.90.228.10">
    <property type="match status" value="1"/>
</dbReference>
<dbReference type="STRING" id="7574.A0A1S3H2N6"/>
<protein>
    <submittedName>
        <fullName evidence="9">Poly [ADP-ribose] polymerase 6</fullName>
    </submittedName>
</protein>
<dbReference type="Pfam" id="PF00627">
    <property type="entry name" value="UBA"/>
    <property type="match status" value="1"/>
</dbReference>
<dbReference type="KEGG" id="lak:106150922"/>
<dbReference type="PANTHER" id="PTHR21328">
    <property type="entry name" value="POLY ADP-RIBOSE POLYMERASE FAMILY, MEMBER PARP"/>
    <property type="match status" value="1"/>
</dbReference>
<dbReference type="OrthoDB" id="109543at2759"/>
<keyword evidence="2" id="KW-0808">Transferase</keyword>
<dbReference type="SUPFAM" id="SSF56399">
    <property type="entry name" value="ADP-ribosylation"/>
    <property type="match status" value="1"/>
</dbReference>
<dbReference type="InParanoid" id="A0A1S3H2N6"/>
<comment type="similarity">
    <text evidence="5">Belongs to the ARTD/PARP family.</text>
</comment>
<evidence type="ECO:0000256" key="2">
    <source>
        <dbReference type="ARBA" id="ARBA00022679"/>
    </source>
</evidence>
<feature type="compositionally biased region" description="Acidic residues" evidence="6">
    <location>
        <begin position="21"/>
        <end position="39"/>
    </location>
</feature>
<evidence type="ECO:0000256" key="5">
    <source>
        <dbReference type="ARBA" id="ARBA00024347"/>
    </source>
</evidence>
<dbReference type="AlphaFoldDB" id="A0A1S3H2N6"/>
<dbReference type="Proteomes" id="UP000085678">
    <property type="component" value="Unplaced"/>
</dbReference>
<keyword evidence="4" id="KW-0520">NAD</keyword>
<dbReference type="GO" id="GO:0016757">
    <property type="term" value="F:glycosyltransferase activity"/>
    <property type="evidence" value="ECO:0007669"/>
    <property type="project" value="UniProtKB-KW"/>
</dbReference>
<evidence type="ECO:0000256" key="3">
    <source>
        <dbReference type="ARBA" id="ARBA00022695"/>
    </source>
</evidence>
<evidence type="ECO:0000313" key="9">
    <source>
        <dbReference type="RefSeq" id="XP_013379404.1"/>
    </source>
</evidence>
<proteinExistence type="inferred from homology"/>
<organism evidence="8 9">
    <name type="scientific">Lingula anatina</name>
    <name type="common">Brachiopod</name>
    <name type="synonym">Lingula unguis</name>
    <dbReference type="NCBI Taxonomy" id="7574"/>
    <lineage>
        <taxon>Eukaryota</taxon>
        <taxon>Metazoa</taxon>
        <taxon>Spiralia</taxon>
        <taxon>Lophotrochozoa</taxon>
        <taxon>Brachiopoda</taxon>
        <taxon>Linguliformea</taxon>
        <taxon>Lingulata</taxon>
        <taxon>Lingulida</taxon>
        <taxon>Linguloidea</taxon>
        <taxon>Lingulidae</taxon>
        <taxon>Lingula</taxon>
    </lineage>
</organism>
<feature type="compositionally biased region" description="Low complexity" evidence="6">
    <location>
        <begin position="571"/>
        <end position="588"/>
    </location>
</feature>
<dbReference type="SMART" id="SM00165">
    <property type="entry name" value="UBA"/>
    <property type="match status" value="1"/>
</dbReference>
<reference evidence="9" key="1">
    <citation type="submission" date="2025-08" db="UniProtKB">
        <authorList>
            <consortium name="RefSeq"/>
        </authorList>
    </citation>
    <scope>IDENTIFICATION</scope>
    <source>
        <tissue evidence="9">Gonads</tissue>
    </source>
</reference>
<dbReference type="InterPro" id="IPR051838">
    <property type="entry name" value="ARTD_PARP"/>
</dbReference>
<evidence type="ECO:0000313" key="8">
    <source>
        <dbReference type="Proteomes" id="UP000085678"/>
    </source>
</evidence>
<gene>
    <name evidence="9" type="primary">LOC106150922</name>
</gene>
<dbReference type="PROSITE" id="PS50030">
    <property type="entry name" value="UBA"/>
    <property type="match status" value="1"/>
</dbReference>
<feature type="region of interest" description="Disordered" evidence="6">
    <location>
        <begin position="565"/>
        <end position="588"/>
    </location>
</feature>
<feature type="region of interest" description="Disordered" evidence="6">
    <location>
        <begin position="251"/>
        <end position="309"/>
    </location>
</feature>
<dbReference type="GeneID" id="106150922"/>
<feature type="domain" description="UBA" evidence="7">
    <location>
        <begin position="206"/>
        <end position="246"/>
    </location>
</feature>
<sequence>MDEVCSRDDFDKTAYRVENNSDTEECTDSDDDPNLYSEEEHDFDNYYTVNSDGDEGTGIREQNKVLTHDLDMLKKIYGEQSFSIRLLAALDNLDVALKISMQFLYEEQAKAWCVNREEPLIVRLHLSMSAYLDEAEPMIEVFQPSRKEKFGIGSQLKKILESFISRQWKELSNAYVASQHLFPVPGLESKDEARKTKSPSESPLKLVDDATLARLVGMGFDLERSREALLEARGNEQEAVALLCGDDNASEGVTHRQEVPQDTVPKTDSGSRLKKLLNRGSASSKGRKPSKMTAVEENTCKTSSSASEGPIADHCNQAHKVLPGLEYGWLVQMMRYAQQRVPTMNEFCVVCDEPHEFQNGGMLKPAVCSRELCVFAYQTLGVMHYAAEEIASAAEVVDLMINMAKSACLSPRRDVIFDPYPTVVNPQIPTELAFNPKKKDFSSVISCFQCIPDMATMTQMSAVELKQSLDKANPVAYPLLQWVISSNRCHIVKLHTSKQLHFMNTPHQFLLLSSPPAKEAKFRAAKSKYGSTFAFHGSCIENWHSIIRKGLVNASGTKLQVVSTKKEQTPVGKTTSTKETSSQSSVSGQKFLSHSNRLSCIALCEVVTSEHLKKHGPIWVCPNPDHVCTRFFFVYEDHNGQVPDVHTQKEGFKQRIQDVAES</sequence>
<dbReference type="SUPFAM" id="SSF46934">
    <property type="entry name" value="UBA-like"/>
    <property type="match status" value="1"/>
</dbReference>
<keyword evidence="3" id="KW-0548">Nucleotidyltransferase</keyword>
<dbReference type="InterPro" id="IPR009060">
    <property type="entry name" value="UBA-like_sf"/>
</dbReference>
<dbReference type="InterPro" id="IPR015940">
    <property type="entry name" value="UBA"/>
</dbReference>
<dbReference type="GO" id="GO:0016779">
    <property type="term" value="F:nucleotidyltransferase activity"/>
    <property type="evidence" value="ECO:0007669"/>
    <property type="project" value="UniProtKB-KW"/>
</dbReference>
<evidence type="ECO:0000256" key="4">
    <source>
        <dbReference type="ARBA" id="ARBA00023027"/>
    </source>
</evidence>
<evidence type="ECO:0000259" key="7">
    <source>
        <dbReference type="PROSITE" id="PS50030"/>
    </source>
</evidence>
<keyword evidence="8" id="KW-1185">Reference proteome</keyword>